<dbReference type="EnsemblMetazoa" id="ACUA014269-RA">
    <property type="protein sequence ID" value="ACUA014269-PA"/>
    <property type="gene ID" value="ACUA014269"/>
</dbReference>
<feature type="region of interest" description="Disordered" evidence="1">
    <location>
        <begin position="189"/>
        <end position="208"/>
    </location>
</feature>
<dbReference type="Proteomes" id="UP000075883">
    <property type="component" value="Unassembled WGS sequence"/>
</dbReference>
<proteinExistence type="predicted"/>
<reference evidence="3" key="1">
    <citation type="submission" date="2013-09" db="EMBL/GenBank/DDBJ databases">
        <title>The Genome Sequence of Anopheles culicifacies species A.</title>
        <authorList>
            <consortium name="The Broad Institute Genomics Platform"/>
            <person name="Neafsey D.E."/>
            <person name="Besansky N."/>
            <person name="Howell P."/>
            <person name="Walton C."/>
            <person name="Young S.K."/>
            <person name="Zeng Q."/>
            <person name="Gargeya S."/>
            <person name="Fitzgerald M."/>
            <person name="Haas B."/>
            <person name="Abouelleil A."/>
            <person name="Allen A.W."/>
            <person name="Alvarado L."/>
            <person name="Arachchi H.M."/>
            <person name="Berlin A.M."/>
            <person name="Chapman S.B."/>
            <person name="Gainer-Dewar J."/>
            <person name="Goldberg J."/>
            <person name="Griggs A."/>
            <person name="Gujja S."/>
            <person name="Hansen M."/>
            <person name="Howarth C."/>
            <person name="Imamovic A."/>
            <person name="Ireland A."/>
            <person name="Larimer J."/>
            <person name="McCowan C."/>
            <person name="Murphy C."/>
            <person name="Pearson M."/>
            <person name="Poon T.W."/>
            <person name="Priest M."/>
            <person name="Roberts A."/>
            <person name="Saif S."/>
            <person name="Shea T."/>
            <person name="Sisk P."/>
            <person name="Sykes S."/>
            <person name="Wortman J."/>
            <person name="Nusbaum C."/>
            <person name="Birren B."/>
        </authorList>
    </citation>
    <scope>NUCLEOTIDE SEQUENCE [LARGE SCALE GENOMIC DNA]</scope>
    <source>
        <strain evidence="3">A-37</strain>
    </source>
</reference>
<evidence type="ECO:0000256" key="1">
    <source>
        <dbReference type="SAM" id="MobiDB-lite"/>
    </source>
</evidence>
<sequence>MLHGFSITFGQTLVRVRGVEAERTHCSVLPHTRTRVMCGRGNVIDELWKRASSLPCRERKCHANSSIFVQSQTDFINGTTAVAKKTETCIGRWEHGHIEPLQIQVPTNAFLPNVTTGSFALNSPESASFGERLPVGGGHQPGDSLHHSYRALKADENGNHYDAFLRSYCIGREYHHREQLLASVGTDGCKSQPAGDGKFGREQSSPYATRYDSTALLSPTSPTTASPHEYGKLKRKLHTLLLETVTDRPGGGVVEPASGNASSGATYRPKSPGAALRAVQRLPKKRRSIRVDRLDDSATAHRDTDSKTVVHIKREPCQVSEVTTSNSYEATANSSALNAIIKIEASSPKGLTTAGTTSGSVSNFPSSSAVARSNQQLLASHSASAIISNVTVGGSSSGGTVGSNIGTSGGASASSSTVAATMEQLGLASATNSQQPPGTTTATAASAASIPVGIAVARQRLQESSATPAPQLHQGKELNRYGLGLTANGGSLNGTTADLGTCLLGIATKPETFTHVHAEVKNAAV</sequence>
<dbReference type="STRING" id="139723.A0A182MBL2"/>
<name>A0A182MBL2_9DIPT</name>
<reference evidence="2" key="2">
    <citation type="submission" date="2020-05" db="UniProtKB">
        <authorList>
            <consortium name="EnsemblMetazoa"/>
        </authorList>
    </citation>
    <scope>IDENTIFICATION</scope>
    <source>
        <strain evidence="2">A-37</strain>
    </source>
</reference>
<accession>A0A182MBL2</accession>
<keyword evidence="3" id="KW-1185">Reference proteome</keyword>
<evidence type="ECO:0000313" key="2">
    <source>
        <dbReference type="EnsemblMetazoa" id="ACUA014269-PA"/>
    </source>
</evidence>
<dbReference type="AlphaFoldDB" id="A0A182MBL2"/>
<organism evidence="2 3">
    <name type="scientific">Anopheles culicifacies</name>
    <dbReference type="NCBI Taxonomy" id="139723"/>
    <lineage>
        <taxon>Eukaryota</taxon>
        <taxon>Metazoa</taxon>
        <taxon>Ecdysozoa</taxon>
        <taxon>Arthropoda</taxon>
        <taxon>Hexapoda</taxon>
        <taxon>Insecta</taxon>
        <taxon>Pterygota</taxon>
        <taxon>Neoptera</taxon>
        <taxon>Endopterygota</taxon>
        <taxon>Diptera</taxon>
        <taxon>Nematocera</taxon>
        <taxon>Culicoidea</taxon>
        <taxon>Culicidae</taxon>
        <taxon>Anophelinae</taxon>
        <taxon>Anopheles</taxon>
        <taxon>culicifacies species complex</taxon>
    </lineage>
</organism>
<dbReference type="VEuPathDB" id="VectorBase:ACUA014269"/>
<feature type="region of interest" description="Disordered" evidence="1">
    <location>
        <begin position="247"/>
        <end position="287"/>
    </location>
</feature>
<dbReference type="EMBL" id="AXCM01007728">
    <property type="status" value="NOT_ANNOTATED_CDS"/>
    <property type="molecule type" value="Genomic_DNA"/>
</dbReference>
<protein>
    <submittedName>
        <fullName evidence="2">Uncharacterized protein</fullName>
    </submittedName>
</protein>
<evidence type="ECO:0000313" key="3">
    <source>
        <dbReference type="Proteomes" id="UP000075883"/>
    </source>
</evidence>